<evidence type="ECO:0000256" key="5">
    <source>
        <dbReference type="HAMAP-Rule" id="MF_01839"/>
    </source>
</evidence>
<dbReference type="PROSITE" id="PS50977">
    <property type="entry name" value="HTH_TETR_2"/>
    <property type="match status" value="1"/>
</dbReference>
<dbReference type="AlphaFoldDB" id="A0A432X768"/>
<dbReference type="GO" id="GO:0010974">
    <property type="term" value="P:negative regulation of division septum assembly"/>
    <property type="evidence" value="ECO:0007669"/>
    <property type="project" value="InterPro"/>
</dbReference>
<dbReference type="InterPro" id="IPR023769">
    <property type="entry name" value="NO_SlmA"/>
</dbReference>
<proteinExistence type="inferred from homology"/>
<keyword evidence="3 5" id="KW-0238">DNA-binding</keyword>
<feature type="domain" description="HTH tetR-type" evidence="7">
    <location>
        <begin position="7"/>
        <end position="67"/>
    </location>
</feature>
<evidence type="ECO:0000256" key="3">
    <source>
        <dbReference type="ARBA" id="ARBA00023125"/>
    </source>
</evidence>
<dbReference type="InterPro" id="IPR054580">
    <property type="entry name" value="SlmA-like_C"/>
</dbReference>
<keyword evidence="2 5" id="KW-0132">Cell division</keyword>
<evidence type="ECO:0000313" key="8">
    <source>
        <dbReference type="EMBL" id="RUO42703.1"/>
    </source>
</evidence>
<dbReference type="InterPro" id="IPR050624">
    <property type="entry name" value="HTH-type_Tx_Regulator"/>
</dbReference>
<dbReference type="PANTHER" id="PTHR43479:SF11">
    <property type="entry name" value="ACREF_ENVCD OPERON REPRESSOR-RELATED"/>
    <property type="match status" value="1"/>
</dbReference>
<comment type="subcellular location">
    <subcellularLocation>
        <location evidence="5">Cytoplasm</location>
        <location evidence="5">Nucleoid</location>
    </subcellularLocation>
</comment>
<comment type="similarity">
    <text evidence="5">Belongs to the nucleoid occlusion factor SlmA family.</text>
</comment>
<dbReference type="Pfam" id="PF00440">
    <property type="entry name" value="TetR_N"/>
    <property type="match status" value="1"/>
</dbReference>
<dbReference type="Proteomes" id="UP000286976">
    <property type="component" value="Unassembled WGS sequence"/>
</dbReference>
<evidence type="ECO:0000313" key="9">
    <source>
        <dbReference type="Proteomes" id="UP000286976"/>
    </source>
</evidence>
<evidence type="ECO:0000256" key="4">
    <source>
        <dbReference type="ARBA" id="ARBA00023306"/>
    </source>
</evidence>
<protein>
    <recommendedName>
        <fullName evidence="5">Nucleoid occlusion factor SlmA</fullName>
    </recommendedName>
</protein>
<dbReference type="EMBL" id="PIPQ01000002">
    <property type="protein sequence ID" value="RUO42703.1"/>
    <property type="molecule type" value="Genomic_DNA"/>
</dbReference>
<keyword evidence="4 5" id="KW-0131">Cell cycle</keyword>
<dbReference type="OrthoDB" id="9179041at2"/>
<dbReference type="NCBIfam" id="NF007015">
    <property type="entry name" value="PRK09480.1"/>
    <property type="match status" value="1"/>
</dbReference>
<comment type="function">
    <text evidence="5">Required for nucleoid occlusion (NO) phenomenon, which prevents Z-ring formation and cell division over the nucleoid. Acts as a DNA-associated cell division inhibitor that binds simultaneously chromosomal DNA and FtsZ, and disrupts the assembly of FtsZ polymers. SlmA-DNA-binding sequences (SBS) are dispersed on non-Ter regions of the chromosome, preventing FtsZ polymerization at these regions.</text>
</comment>
<comment type="caution">
    <text evidence="8">The sequence shown here is derived from an EMBL/GenBank/DDBJ whole genome shotgun (WGS) entry which is preliminary data.</text>
</comment>
<dbReference type="InterPro" id="IPR001647">
    <property type="entry name" value="HTH_TetR"/>
</dbReference>
<keyword evidence="1 5" id="KW-0963">Cytoplasm</keyword>
<dbReference type="SUPFAM" id="SSF46689">
    <property type="entry name" value="Homeodomain-like"/>
    <property type="match status" value="1"/>
</dbReference>
<evidence type="ECO:0000259" key="7">
    <source>
        <dbReference type="PROSITE" id="PS50977"/>
    </source>
</evidence>
<dbReference type="Pfam" id="PF22276">
    <property type="entry name" value="SlmA-like_C"/>
    <property type="match status" value="1"/>
</dbReference>
<dbReference type="HAMAP" id="MF_01839">
    <property type="entry name" value="NO_factor_SlmA"/>
    <property type="match status" value="1"/>
</dbReference>
<dbReference type="RefSeq" id="WP_126756913.1">
    <property type="nucleotide sequence ID" value="NZ_PIPQ01000002.1"/>
</dbReference>
<dbReference type="GO" id="GO:0043565">
    <property type="term" value="F:sequence-specific DNA binding"/>
    <property type="evidence" value="ECO:0007669"/>
    <property type="project" value="UniProtKB-UniRule"/>
</dbReference>
<accession>A0A432X768</accession>
<reference evidence="8 9" key="1">
    <citation type="journal article" date="2011" name="Front. Microbiol.">
        <title>Genomic signatures of strain selection and enhancement in Bacillus atrophaeus var. globigii, a historical biowarfare simulant.</title>
        <authorList>
            <person name="Gibbons H.S."/>
            <person name="Broomall S.M."/>
            <person name="McNew L.A."/>
            <person name="Daligault H."/>
            <person name="Chapman C."/>
            <person name="Bruce D."/>
            <person name="Karavis M."/>
            <person name="Krepps M."/>
            <person name="McGregor P.A."/>
            <person name="Hong C."/>
            <person name="Park K.H."/>
            <person name="Akmal A."/>
            <person name="Feldman A."/>
            <person name="Lin J.S."/>
            <person name="Chang W.E."/>
            <person name="Higgs B.W."/>
            <person name="Demirev P."/>
            <person name="Lindquist J."/>
            <person name="Liem A."/>
            <person name="Fochler E."/>
            <person name="Read T.D."/>
            <person name="Tapia R."/>
            <person name="Johnson S."/>
            <person name="Bishop-Lilly K.A."/>
            <person name="Detter C."/>
            <person name="Han C."/>
            <person name="Sozhamannan S."/>
            <person name="Rosenzweig C.N."/>
            <person name="Skowronski E.W."/>
        </authorList>
    </citation>
    <scope>NUCLEOTIDE SEQUENCE [LARGE SCALE GENOMIC DNA]</scope>
    <source>
        <strain evidence="8 9">AIT1</strain>
    </source>
</reference>
<dbReference type="GO" id="GO:0051301">
    <property type="term" value="P:cell division"/>
    <property type="evidence" value="ECO:0007669"/>
    <property type="project" value="UniProtKB-KW"/>
</dbReference>
<dbReference type="Gene3D" id="1.10.357.10">
    <property type="entry name" value="Tetracycline Repressor, domain 2"/>
    <property type="match status" value="1"/>
</dbReference>
<name>A0A432X768_9GAMM</name>
<dbReference type="GO" id="GO:0005737">
    <property type="term" value="C:cytoplasm"/>
    <property type="evidence" value="ECO:0007669"/>
    <property type="project" value="UniProtKB-UniRule"/>
</dbReference>
<evidence type="ECO:0000256" key="2">
    <source>
        <dbReference type="ARBA" id="ARBA00022618"/>
    </source>
</evidence>
<evidence type="ECO:0000256" key="1">
    <source>
        <dbReference type="ARBA" id="ARBA00022490"/>
    </source>
</evidence>
<comment type="subunit">
    <text evidence="5">Homodimer. Interacts with FtsZ.</text>
</comment>
<keyword evidence="9" id="KW-1185">Reference proteome</keyword>
<dbReference type="InterPro" id="IPR009057">
    <property type="entry name" value="Homeodomain-like_sf"/>
</dbReference>
<organism evidence="8 9">
    <name type="scientific">Aliidiomarina taiwanensis</name>
    <dbReference type="NCBI Taxonomy" id="946228"/>
    <lineage>
        <taxon>Bacteria</taxon>
        <taxon>Pseudomonadati</taxon>
        <taxon>Pseudomonadota</taxon>
        <taxon>Gammaproteobacteria</taxon>
        <taxon>Alteromonadales</taxon>
        <taxon>Idiomarinaceae</taxon>
        <taxon>Aliidiomarina</taxon>
    </lineage>
</organism>
<gene>
    <name evidence="5" type="primary">slmA</name>
    <name evidence="8" type="ORF">CWE15_04625</name>
</gene>
<dbReference type="PANTHER" id="PTHR43479">
    <property type="entry name" value="ACREF/ENVCD OPERON REPRESSOR-RELATED"/>
    <property type="match status" value="1"/>
</dbReference>
<sequence>MATERKQNRKEEILGTLAHMLETSLGKPITTARLAAEVGVSEAALYRHFPSKAKMFDDLINLIEDILLGSTNRMLEQEKNTMTRVREMLLILFRLVEQSPGMSRMLTGDALMGEHERLRLRIVMLFDKFESQMKQVLRERRLREGAEFATDESVLSNVVMAYAEGKLLQFVRSGFKTKPTAQFDTQWALIERQLLGS</sequence>
<dbReference type="GO" id="GO:0043590">
    <property type="term" value="C:bacterial nucleoid"/>
    <property type="evidence" value="ECO:0007669"/>
    <property type="project" value="UniProtKB-UniRule"/>
</dbReference>
<evidence type="ECO:0000256" key="6">
    <source>
        <dbReference type="PROSITE-ProRule" id="PRU00335"/>
    </source>
</evidence>
<feature type="DNA-binding region" description="H-T-H motif" evidence="6">
    <location>
        <begin position="30"/>
        <end position="49"/>
    </location>
</feature>